<evidence type="ECO:0000259" key="3">
    <source>
        <dbReference type="Pfam" id="PF25825"/>
    </source>
</evidence>
<dbReference type="InterPro" id="IPR057953">
    <property type="entry name" value="SAPC2_N"/>
</dbReference>
<dbReference type="Pfam" id="PF11414">
    <property type="entry name" value="Suppressor_APC"/>
    <property type="match status" value="1"/>
</dbReference>
<organism evidence="4 6">
    <name type="scientific">Pan troglodytes</name>
    <name type="common">Chimpanzee</name>
    <dbReference type="NCBI Taxonomy" id="9598"/>
    <lineage>
        <taxon>Eukaryota</taxon>
        <taxon>Metazoa</taxon>
        <taxon>Chordata</taxon>
        <taxon>Craniata</taxon>
        <taxon>Vertebrata</taxon>
        <taxon>Euteleostomi</taxon>
        <taxon>Mammalia</taxon>
        <taxon>Eutheria</taxon>
        <taxon>Euarchontoglires</taxon>
        <taxon>Primates</taxon>
        <taxon>Haplorrhini</taxon>
        <taxon>Catarrhini</taxon>
        <taxon>Hominidae</taxon>
        <taxon>Pan</taxon>
    </lineage>
</organism>
<feature type="compositionally biased region" description="Pro residues" evidence="2">
    <location>
        <begin position="103"/>
        <end position="124"/>
    </location>
</feature>
<proteinExistence type="predicted"/>
<dbReference type="Ensembl" id="ENSPTRT00000084510.1">
    <property type="protein sequence ID" value="ENSPTRP00000084871.1"/>
    <property type="gene ID" value="ENSPTRG00000050909.1"/>
</dbReference>
<keyword evidence="6" id="KW-1185">Reference proteome</keyword>
<name>A0A2I3REV9_PANTR</name>
<dbReference type="InterPro" id="IPR026828">
    <property type="entry name" value="SAPC2_1/2"/>
</dbReference>
<feature type="region of interest" description="Disordered" evidence="2">
    <location>
        <begin position="1"/>
        <end position="21"/>
    </location>
</feature>
<evidence type="ECO:0000313" key="4">
    <source>
        <dbReference type="Ensembl" id="ENSPTRP00000063199.1"/>
    </source>
</evidence>
<reference evidence="5 6" key="1">
    <citation type="journal article" date="2005" name="Nature">
        <title>Initial sequence of the chimpanzee genome and comparison with the human genome.</title>
        <authorList>
            <consortium name="Chimpanzee sequencing and analysis consortium"/>
        </authorList>
    </citation>
    <scope>NUCLEOTIDE SEQUENCE [LARGE SCALE GENOMIC DNA]</scope>
</reference>
<dbReference type="Ensembl" id="ENSPTRT00000093350.1">
    <property type="protein sequence ID" value="ENSPTRP00000063199.1"/>
    <property type="gene ID" value="ENSPTRG00000048826.1"/>
</dbReference>
<dbReference type="Proteomes" id="UP000002277">
    <property type="component" value="Chromosome 7"/>
</dbReference>
<accession>A0A2I3REV9</accession>
<gene>
    <name evidence="4" type="primary">LOC741726</name>
</gene>
<dbReference type="PANTHER" id="PTHR14907:SF6">
    <property type="entry name" value="SUPPRESSOR APC DOMAIN CONTAINING 2"/>
    <property type="match status" value="1"/>
</dbReference>
<dbReference type="Pfam" id="PF25825">
    <property type="entry name" value="SAPC2_N"/>
    <property type="match status" value="1"/>
</dbReference>
<dbReference type="SUPFAM" id="SSF101447">
    <property type="entry name" value="Formin homology 2 domain (FH2 domain)"/>
    <property type="match status" value="1"/>
</dbReference>
<evidence type="ECO:0000256" key="1">
    <source>
        <dbReference type="SAM" id="Coils"/>
    </source>
</evidence>
<dbReference type="OMA" id="PESSSSX"/>
<protein>
    <recommendedName>
        <fullName evidence="3">Suppressor APC domain-containing protein</fullName>
    </recommendedName>
</protein>
<dbReference type="EMBL" id="AC188601">
    <property type="status" value="NOT_ANNOTATED_CDS"/>
    <property type="molecule type" value="Genomic_DNA"/>
</dbReference>
<dbReference type="PANTHER" id="PTHR14907">
    <property type="entry name" value="FI14130P"/>
    <property type="match status" value="1"/>
</dbReference>
<reference evidence="4" key="2">
    <citation type="submission" date="2025-05" db="UniProtKB">
        <authorList>
            <consortium name="Ensembl"/>
        </authorList>
    </citation>
    <scope>IDENTIFICATION</scope>
</reference>
<evidence type="ECO:0000256" key="2">
    <source>
        <dbReference type="SAM" id="MobiDB-lite"/>
    </source>
</evidence>
<dbReference type="GeneTree" id="ENSGT00390000008072"/>
<feature type="coiled-coil region" evidence="1">
    <location>
        <begin position="343"/>
        <end position="377"/>
    </location>
</feature>
<keyword evidence="1" id="KW-0175">Coiled coil</keyword>
<evidence type="ECO:0000313" key="6">
    <source>
        <dbReference type="Proteomes" id="UP000002277"/>
    </source>
</evidence>
<sequence>MTRAATAEPGRVSPASPARSTAGLPRAFLQSLRTLLDILDDWQRGCVHLREIQSRWVEARELPSGVLEGLSQVTPASGYLTFQRFVAGLCTSLLRADGSTPNQAPPPPPPPPPPPSPPPPPPPQRLVFAPAGDLLTVLERKPLSLGVRAPLACPSGAGRSREQLYAPAEAAQCPAGPERFQSAALERRPGADAGAAACSALEADSGDARRTPVHTITSGVDCGLLKQMKELEQEKEVLLQGLEMMAQGRDWYQQQLQQVQERQCRLGQSRASADFGAVGSPRPLGRLLPKVQEVARWLGELLAEACACRALPTSSSGPPCSALTSTSSPGWQQQIILMLKEQNRLLTQEVTEKSERITQLEQEKSALIKQLFEARALSQQDGGPLDSTFIFPVWAEPAPPGPAWHSALRGRALRRTQPLWLETPGRPRQFRSGRLPARLAIRAPQACPRLAPTSSP</sequence>
<feature type="region of interest" description="Disordered" evidence="2">
    <location>
        <begin position="96"/>
        <end position="125"/>
    </location>
</feature>
<dbReference type="AlphaFoldDB" id="A0A2I3REV9"/>
<feature type="domain" description="Suppressor APC" evidence="3">
    <location>
        <begin position="23"/>
        <end position="96"/>
    </location>
</feature>
<evidence type="ECO:0000313" key="5">
    <source>
        <dbReference type="Ensembl" id="ENSPTRP00000084871.1"/>
    </source>
</evidence>